<dbReference type="PIRSF" id="PIRSF021438">
    <property type="entry name" value="DltD"/>
    <property type="match status" value="1"/>
</dbReference>
<evidence type="ECO:0000313" key="2">
    <source>
        <dbReference type="EMBL" id="UQS83889.1"/>
    </source>
</evidence>
<dbReference type="Proteomes" id="UP000831947">
    <property type="component" value="Chromosome"/>
</dbReference>
<dbReference type="InterPro" id="IPR023896">
    <property type="entry name" value="LTA_DltD"/>
</dbReference>
<keyword evidence="3" id="KW-1185">Reference proteome</keyword>
<comment type="pathway">
    <text evidence="1">Cell wall biogenesis; lipoteichoic acid biosynthesis.</text>
</comment>
<keyword evidence="1" id="KW-0472">Membrane</keyword>
<reference evidence="2 3" key="1">
    <citation type="journal article" date="2022" name="Int. J. Syst. Evol. Microbiol.">
        <title>Apilactobacillus apisilvae sp. nov., Nicolia spurrieriana gen. nov. sp. nov., Bombilactobacillus folatiphilus sp. nov. and Bombilactobacillus thymidiniphilus sp. nov., four new lactic acid bacterial isolates from stingless bees Tetragonula carbonaria and Austroplebeia australis.</title>
        <authorList>
            <person name="Oliphant S.A."/>
            <person name="Watson-Haigh N.S."/>
            <person name="Sumby K.M."/>
            <person name="Gardner J."/>
            <person name="Groom S."/>
            <person name="Jiranek V."/>
        </authorList>
    </citation>
    <scope>NUCLEOTIDE SEQUENCE [LARGE SCALE GENOMIC DNA]</scope>
    <source>
        <strain evidence="2 3">SG4_A1</strain>
    </source>
</reference>
<dbReference type="EMBL" id="CP093365">
    <property type="protein sequence ID" value="UQS83889.1"/>
    <property type="molecule type" value="Genomic_DNA"/>
</dbReference>
<dbReference type="PANTHER" id="PTHR40039">
    <property type="entry name" value="PROTEIN DLTD"/>
    <property type="match status" value="1"/>
</dbReference>
<dbReference type="Pfam" id="PF04914">
    <property type="entry name" value="DltD"/>
    <property type="match status" value="1"/>
</dbReference>
<evidence type="ECO:0000256" key="1">
    <source>
        <dbReference type="PIRNR" id="PIRNR021438"/>
    </source>
</evidence>
<proteinExistence type="inferred from homology"/>
<dbReference type="NCBIfam" id="TIGR04092">
    <property type="entry name" value="LTA_DltD"/>
    <property type="match status" value="1"/>
</dbReference>
<keyword evidence="1" id="KW-1003">Cell membrane</keyword>
<evidence type="ECO:0000313" key="3">
    <source>
        <dbReference type="Proteomes" id="UP000831947"/>
    </source>
</evidence>
<dbReference type="InterPro" id="IPR006998">
    <property type="entry name" value="DltD"/>
</dbReference>
<dbReference type="PANTHER" id="PTHR40039:SF1">
    <property type="entry name" value="PROTEIN DLTD"/>
    <property type="match status" value="1"/>
</dbReference>
<protein>
    <recommendedName>
        <fullName evidence="1">Protein DltD</fullName>
    </recommendedName>
</protein>
<dbReference type="RefSeq" id="WP_249513074.1">
    <property type="nucleotide sequence ID" value="NZ_CP093365.1"/>
</dbReference>
<organism evidence="2 3">
    <name type="scientific">Bombilactobacillus thymidiniphilus</name>
    <dbReference type="NCBI Taxonomy" id="2923363"/>
    <lineage>
        <taxon>Bacteria</taxon>
        <taxon>Bacillati</taxon>
        <taxon>Bacillota</taxon>
        <taxon>Bacilli</taxon>
        <taxon>Lactobacillales</taxon>
        <taxon>Lactobacillaceae</taxon>
        <taxon>Bombilactobacillus</taxon>
    </lineage>
</organism>
<gene>
    <name evidence="2" type="primary">dltD</name>
    <name evidence="2" type="ORF">MOO47_01475</name>
</gene>
<accession>A0ABY4PEF9</accession>
<comment type="similarity">
    <text evidence="1">Belongs to the DltD family.</text>
</comment>
<name>A0ABY4PEF9_9LACO</name>
<sequence length="425" mass="48550">MLNFKKLLAVLAPALTAAILAIVVLYGPLRLTAPSSMTVQKAATSLSPNILRGNQIKKQALDDGYTLVIGSSELSRFDNFHPSVLTQKYQRGYQPFLLGSPGTQSLTHFFSLQALGNDLDNKKVVVILSPQWFDQKGVKPAMFDHYYSKQQAIYFLRHANANSMASRYAASRLLAMPSGSADNNIKLDLENIKKYQSLSTTQKLFLDKVSRPNAEHQDQLFSSLFLPDRRSEIVAQEKVLPAKYDYQKLQTMATTLGKEHSTNNDFRIDDHFFDHQLKHSVGSLKGRQVGKSYEYGPEYADFQLLLQVFKQHNVKPLFIIPPVNSQWMAYTGLRQSMLDNFNQKITYQLRSQGFNQIADFHKQGDVPYFMEDTIHLGWQGWVATDRSISRFSEQKIAQPHYRLNDYFYKSAWCNRNPQTIPTLSK</sequence>